<dbReference type="RefSeq" id="WP_343985284.1">
    <property type="nucleotide sequence ID" value="NZ_BAAAFM010000001.1"/>
</dbReference>
<comment type="caution">
    <text evidence="2">The sequence shown here is derived from an EMBL/GenBank/DDBJ whole genome shotgun (WGS) entry which is preliminary data.</text>
</comment>
<organism evidence="2 3">
    <name type="scientific">Kangiella japonica</name>
    <dbReference type="NCBI Taxonomy" id="647384"/>
    <lineage>
        <taxon>Bacteria</taxon>
        <taxon>Pseudomonadati</taxon>
        <taxon>Pseudomonadota</taxon>
        <taxon>Gammaproteobacteria</taxon>
        <taxon>Kangiellales</taxon>
        <taxon>Kangiellaceae</taxon>
        <taxon>Kangiella</taxon>
    </lineage>
</organism>
<keyword evidence="1" id="KW-0732">Signal</keyword>
<evidence type="ECO:0008006" key="4">
    <source>
        <dbReference type="Google" id="ProtNLM"/>
    </source>
</evidence>
<evidence type="ECO:0000256" key="1">
    <source>
        <dbReference type="SAM" id="SignalP"/>
    </source>
</evidence>
<keyword evidence="3" id="KW-1185">Reference proteome</keyword>
<dbReference type="PROSITE" id="PS51257">
    <property type="entry name" value="PROKAR_LIPOPROTEIN"/>
    <property type="match status" value="1"/>
</dbReference>
<sequence>MISFARIVLLVLSLFTAVSCEEKSTLVNELTLFGLKGTVETVLIEMDYEHTNVNEEGYLVNSVKLTFNDKGFMNNETRVYTKPSNPDSKPRLSSESYQFDNLGRIQKQISHNQSGDPTETIFLYKEDAKLPYAGLSGDKDYPYMSTLNYDDRGRLISVSLDDKDWNNIFSMQTTYNDNDQKTSYKHFYESELISERHFFYNEQGFISKVTEIDQDQNKSLLTYEYIKMDDYGNWLVRKEISGQKPGYVIEKRTINYY</sequence>
<dbReference type="Gene3D" id="2.180.10.10">
    <property type="entry name" value="RHS repeat-associated core"/>
    <property type="match status" value="1"/>
</dbReference>
<proteinExistence type="predicted"/>
<gene>
    <name evidence="2" type="ORF">GCM10009123_01730</name>
</gene>
<evidence type="ECO:0000313" key="3">
    <source>
        <dbReference type="Proteomes" id="UP001501221"/>
    </source>
</evidence>
<reference evidence="2 3" key="1">
    <citation type="journal article" date="2019" name="Int. J. Syst. Evol. Microbiol.">
        <title>The Global Catalogue of Microorganisms (GCM) 10K type strain sequencing project: providing services to taxonomists for standard genome sequencing and annotation.</title>
        <authorList>
            <consortium name="The Broad Institute Genomics Platform"/>
            <consortium name="The Broad Institute Genome Sequencing Center for Infectious Disease"/>
            <person name="Wu L."/>
            <person name="Ma J."/>
        </authorList>
    </citation>
    <scope>NUCLEOTIDE SEQUENCE [LARGE SCALE GENOMIC DNA]</scope>
    <source>
        <strain evidence="2 3">JCM 16211</strain>
    </source>
</reference>
<feature type="chain" id="PRO_5045079892" description="YD repeat-containing protein" evidence="1">
    <location>
        <begin position="21"/>
        <end position="257"/>
    </location>
</feature>
<protein>
    <recommendedName>
        <fullName evidence="4">YD repeat-containing protein</fullName>
    </recommendedName>
</protein>
<name>A0ABN0STG8_9GAMM</name>
<dbReference type="EMBL" id="BAAAFM010000001">
    <property type="protein sequence ID" value="GAA0198132.1"/>
    <property type="molecule type" value="Genomic_DNA"/>
</dbReference>
<accession>A0ABN0STG8</accession>
<evidence type="ECO:0000313" key="2">
    <source>
        <dbReference type="EMBL" id="GAA0198132.1"/>
    </source>
</evidence>
<dbReference type="Proteomes" id="UP001501221">
    <property type="component" value="Unassembled WGS sequence"/>
</dbReference>
<feature type="signal peptide" evidence="1">
    <location>
        <begin position="1"/>
        <end position="20"/>
    </location>
</feature>